<dbReference type="EMBL" id="CAJNOT010009612">
    <property type="protein sequence ID" value="CAF1526003.1"/>
    <property type="molecule type" value="Genomic_DNA"/>
</dbReference>
<reference evidence="1" key="1">
    <citation type="submission" date="2021-02" db="EMBL/GenBank/DDBJ databases">
        <authorList>
            <person name="Nowell W R."/>
        </authorList>
    </citation>
    <scope>NUCLEOTIDE SEQUENCE</scope>
</reference>
<feature type="non-terminal residue" evidence="1">
    <location>
        <position position="1"/>
    </location>
</feature>
<accession>A0A815UVI6</accession>
<name>A0A815UVI6_9BILA</name>
<organism evidence="1 2">
    <name type="scientific">Rotaria sordida</name>
    <dbReference type="NCBI Taxonomy" id="392033"/>
    <lineage>
        <taxon>Eukaryota</taxon>
        <taxon>Metazoa</taxon>
        <taxon>Spiralia</taxon>
        <taxon>Gnathifera</taxon>
        <taxon>Rotifera</taxon>
        <taxon>Eurotatoria</taxon>
        <taxon>Bdelloidea</taxon>
        <taxon>Philodinida</taxon>
        <taxon>Philodinidae</taxon>
        <taxon>Rotaria</taxon>
    </lineage>
</organism>
<evidence type="ECO:0000313" key="2">
    <source>
        <dbReference type="Proteomes" id="UP000663864"/>
    </source>
</evidence>
<evidence type="ECO:0000313" key="1">
    <source>
        <dbReference type="EMBL" id="CAF1526003.1"/>
    </source>
</evidence>
<proteinExistence type="predicted"/>
<gene>
    <name evidence="1" type="ORF">ZHD862_LOCUS38563</name>
</gene>
<protein>
    <submittedName>
        <fullName evidence="1">Uncharacterized protein</fullName>
    </submittedName>
</protein>
<dbReference type="AlphaFoldDB" id="A0A815UVI6"/>
<comment type="caution">
    <text evidence="1">The sequence shown here is derived from an EMBL/GenBank/DDBJ whole genome shotgun (WGS) entry which is preliminary data.</text>
</comment>
<dbReference type="Proteomes" id="UP000663864">
    <property type="component" value="Unassembled WGS sequence"/>
</dbReference>
<sequence length="52" mass="6118">MYCMLFTINGNEAEFKVPIKDHFIDGVLRNVGDLVENIEKRTTSILKYRRTQ</sequence>